<evidence type="ECO:0000256" key="3">
    <source>
        <dbReference type="ARBA" id="ARBA00022679"/>
    </source>
</evidence>
<reference evidence="5" key="2">
    <citation type="submission" date="2020-09" db="EMBL/GenBank/DDBJ databases">
        <authorList>
            <person name="Sun Q."/>
            <person name="Zhou Y."/>
        </authorList>
    </citation>
    <scope>NUCLEOTIDE SEQUENCE</scope>
    <source>
        <strain evidence="5">CGMCC 1.15320</strain>
    </source>
</reference>
<feature type="domain" description="Glycosyl transferase family 1" evidence="4">
    <location>
        <begin position="174"/>
        <end position="339"/>
    </location>
</feature>
<dbReference type="EMBL" id="BMIF01000007">
    <property type="protein sequence ID" value="GGA70442.1"/>
    <property type="molecule type" value="Genomic_DNA"/>
</dbReference>
<accession>A0A916RU52</accession>
<dbReference type="InterPro" id="IPR001296">
    <property type="entry name" value="Glyco_trans_1"/>
</dbReference>
<comment type="caution">
    <text evidence="5">The sequence shown here is derived from an EMBL/GenBank/DDBJ whole genome shotgun (WGS) entry which is preliminary data.</text>
</comment>
<evidence type="ECO:0000256" key="2">
    <source>
        <dbReference type="ARBA" id="ARBA00022676"/>
    </source>
</evidence>
<dbReference type="PANTHER" id="PTHR12526:SF640">
    <property type="entry name" value="COLANIC ACID BIOSYNTHESIS GLYCOSYLTRANSFERASE WCAL-RELATED"/>
    <property type="match status" value="1"/>
</dbReference>
<dbReference type="AlphaFoldDB" id="A0A916RU52"/>
<dbReference type="Gene3D" id="3.40.50.2000">
    <property type="entry name" value="Glycogen Phosphorylase B"/>
    <property type="match status" value="2"/>
</dbReference>
<dbReference type="GO" id="GO:0016757">
    <property type="term" value="F:glycosyltransferase activity"/>
    <property type="evidence" value="ECO:0007669"/>
    <property type="project" value="UniProtKB-KW"/>
</dbReference>
<dbReference type="RefSeq" id="WP_188721433.1">
    <property type="nucleotide sequence ID" value="NZ_BMIF01000007.1"/>
</dbReference>
<keyword evidence="2 5" id="KW-0328">Glycosyltransferase</keyword>
<sequence length="367" mass="40622">MNIEGEAGVRGAEPVSGTPAVRRIYVIATNFKQRLSGVTSTIIQLLPLQARMIGIAALGPGLPSNLPKLKWWQVPGLLLRPEGRPFRIWHARRNPEMLAGILLKYLFRAPLKLVFTSASQRHHTGYTRWLIRRMDAVIATSNKSARYLKVPNTVIMHGVDVERFSPPANKAEAISAVGLDPAQKYVGCFGRVRHQKGTDLFVDTMICLLPQRPGWTAIITGRTTPNHASFEAELRARIEAAGLSDRIRFLGEQKNIPDYYRVLSLFVAPQRWEGFGLTPLEAMSTGVPVVAADVGAFSELIEPGVTGEIIPPDELEAMVAATARWMDDEDRLARASKAALDLIRSKFRLEGEAAKILDVYNGLWQAK</sequence>
<dbReference type="Proteomes" id="UP000636264">
    <property type="component" value="Unassembled WGS sequence"/>
</dbReference>
<proteinExistence type="inferred from homology"/>
<name>A0A916RU52_9HYPH</name>
<keyword evidence="6" id="KW-1185">Reference proteome</keyword>
<evidence type="ECO:0000259" key="4">
    <source>
        <dbReference type="Pfam" id="PF00534"/>
    </source>
</evidence>
<comment type="similarity">
    <text evidence="1">Belongs to the glycosyltransferase group 1 family. Glycosyltransferase 4 subfamily.</text>
</comment>
<dbReference type="Pfam" id="PF00534">
    <property type="entry name" value="Glycos_transf_1"/>
    <property type="match status" value="1"/>
</dbReference>
<evidence type="ECO:0000313" key="6">
    <source>
        <dbReference type="Proteomes" id="UP000636264"/>
    </source>
</evidence>
<dbReference type="SUPFAM" id="SSF53756">
    <property type="entry name" value="UDP-Glycosyltransferase/glycogen phosphorylase"/>
    <property type="match status" value="1"/>
</dbReference>
<reference evidence="5" key="1">
    <citation type="journal article" date="2014" name="Int. J. Syst. Evol. Microbiol.">
        <title>Complete genome sequence of Corynebacterium casei LMG S-19264T (=DSM 44701T), isolated from a smear-ripened cheese.</title>
        <authorList>
            <consortium name="US DOE Joint Genome Institute (JGI-PGF)"/>
            <person name="Walter F."/>
            <person name="Albersmeier A."/>
            <person name="Kalinowski J."/>
            <person name="Ruckert C."/>
        </authorList>
    </citation>
    <scope>NUCLEOTIDE SEQUENCE</scope>
    <source>
        <strain evidence="5">CGMCC 1.15320</strain>
    </source>
</reference>
<organism evidence="5 6">
    <name type="scientific">Nitratireductor aestuarii</name>
    <dbReference type="NCBI Taxonomy" id="1735103"/>
    <lineage>
        <taxon>Bacteria</taxon>
        <taxon>Pseudomonadati</taxon>
        <taxon>Pseudomonadota</taxon>
        <taxon>Alphaproteobacteria</taxon>
        <taxon>Hyphomicrobiales</taxon>
        <taxon>Phyllobacteriaceae</taxon>
        <taxon>Nitratireductor</taxon>
    </lineage>
</organism>
<gene>
    <name evidence="5" type="primary">lpsB</name>
    <name evidence="5" type="ORF">GCM10011385_25360</name>
</gene>
<evidence type="ECO:0000313" key="5">
    <source>
        <dbReference type="EMBL" id="GGA70442.1"/>
    </source>
</evidence>
<protein>
    <submittedName>
        <fullName evidence="5">Lipopolysaccharide core biosynthesis mannosyltransferase LpsB</fullName>
    </submittedName>
</protein>
<dbReference type="PANTHER" id="PTHR12526">
    <property type="entry name" value="GLYCOSYLTRANSFERASE"/>
    <property type="match status" value="1"/>
</dbReference>
<dbReference type="CDD" id="cd03801">
    <property type="entry name" value="GT4_PimA-like"/>
    <property type="match status" value="1"/>
</dbReference>
<evidence type="ECO:0000256" key="1">
    <source>
        <dbReference type="ARBA" id="ARBA00009481"/>
    </source>
</evidence>
<keyword evidence="3" id="KW-0808">Transferase</keyword>